<dbReference type="Pfam" id="PF04082">
    <property type="entry name" value="Fungal_trans"/>
    <property type="match status" value="1"/>
</dbReference>
<evidence type="ECO:0000256" key="4">
    <source>
        <dbReference type="ARBA" id="ARBA00023015"/>
    </source>
</evidence>
<feature type="compositionally biased region" description="Low complexity" evidence="8">
    <location>
        <begin position="119"/>
        <end position="128"/>
    </location>
</feature>
<evidence type="ECO:0000313" key="11">
    <source>
        <dbReference type="Proteomes" id="UP000279236"/>
    </source>
</evidence>
<feature type="region of interest" description="Disordered" evidence="8">
    <location>
        <begin position="1139"/>
        <end position="1167"/>
    </location>
</feature>
<dbReference type="STRING" id="105984.A0A427XNT1"/>
<evidence type="ECO:0000313" key="10">
    <source>
        <dbReference type="EMBL" id="RSH80581.1"/>
    </source>
</evidence>
<dbReference type="PROSITE" id="PS50048">
    <property type="entry name" value="ZN2_CY6_FUNGAL_2"/>
    <property type="match status" value="1"/>
</dbReference>
<sequence length="1167" mass="125750">MADSAPEKKKRRQNVACDSCRLRRVKCDMLTLLTVNADPARPTPPLHVLVREQPDVSCSNCIGKGIRCTTNQIVNPSKPNKGGRRIEEAKRKYGSDGAEIIGGRTPSPTGPGGGGAAGPGPVVASASGSGSGNGLAPPPMHSGSSTTPTYPPTPLPHMNFQLPLLDPSAMDGAPMLNPLGGGTTIGGFIGGPSPGFMPFHGGYDFATPAPLLPLVPPPATHSGQSHSNVNVNDTWASSTQFSFDTMGTDMHFSSDGFQAAWDALVIPPPGGSSSSASANAAAAPHLVHVAPPPVAPEPVSPGDGAGLSPSPPAQYPLIDMEYTFDPRTDSMVPRSGSATPGPSSLTTAMSSRPSSRFSDPTLASDDEPLAGGNNMTNADRYRLYQESFTSPLDTALVSRKRTREEDDSDGGVIEVDRNGDPYALWAPSERTVRWGQREMVAERLADRALGRELSRHLVRVYFQAVHLTMPAISPEAFYMDWQRAGERSDRMTPAQETLCAVMEAWAARFSDNPVILGLDKSKANSAPRVITEEGQFLVGTAARAHWGRARLPVCQALLARARKLIDMHGLLRVPSVTGVQALSLYSQLQHMSDTQDNLLETEMENEMIHASIINQMQRLGMGWSSDSFHKPTSSTELQTGRTPMPHDAAAFSVAQERIKQRRLFWTIVVADAFWAAGSGAEPKVPDEDVETSGAWLLNIDETLGPSTFKALSFFMNVYHQAAVLGRSIARKLSVPARRPGSIDVRDFCNRVRGYWREIRDLYRNLNVRSEEYLSMCEHEVLGFSPIHHLSSLRSSCCFLLLILHQQVDEQLKFRKTLKGAYVRSDSSPDSAPQADHLQLLEDLHFQSVDSTLTIARATVPLLSTLHPMGVMQGAAMMLRCCLATTQFLAEIPTNEQGYPSTTTGGNGWTWDVKQQEVQVCVESLYQMGWAWADVAEVIDRVMVTMERLHPTAAEFATFAEASKPASFGQVAAQRQRELDRDTNAVDAALRLWPPLSVPTVVGAWSRNAILESPNGSFERSETTPRLEARAMQRVIDSYGAKERLEAANGTMNGTLPLRTSAAAATAAATAAAAATVSTVPTDSMSMSSGSVGTTPASDDGTTDYTKGRARPLGMTPAMMWALERPALDHVAATEVAARRIQRSQVSRSTTPSLPVIVPRAADESSSG</sequence>
<keyword evidence="7" id="KW-0539">Nucleus</keyword>
<feature type="region of interest" description="Disordered" evidence="8">
    <location>
        <begin position="91"/>
        <end position="163"/>
    </location>
</feature>
<dbReference type="GeneID" id="39593706"/>
<dbReference type="OrthoDB" id="39175at2759"/>
<dbReference type="GO" id="GO:0008270">
    <property type="term" value="F:zinc ion binding"/>
    <property type="evidence" value="ECO:0007669"/>
    <property type="project" value="InterPro"/>
</dbReference>
<feature type="compositionally biased region" description="Polar residues" evidence="8">
    <location>
        <begin position="336"/>
        <end position="358"/>
    </location>
</feature>
<dbReference type="PANTHER" id="PTHR31313">
    <property type="entry name" value="TY1 ENHANCER ACTIVATOR"/>
    <property type="match status" value="1"/>
</dbReference>
<feature type="compositionally biased region" description="Low complexity" evidence="8">
    <location>
        <begin position="1083"/>
        <end position="1094"/>
    </location>
</feature>
<evidence type="ECO:0000256" key="2">
    <source>
        <dbReference type="ARBA" id="ARBA00022723"/>
    </source>
</evidence>
<dbReference type="AlphaFoldDB" id="A0A427XNT1"/>
<evidence type="ECO:0000259" key="9">
    <source>
        <dbReference type="PROSITE" id="PS50048"/>
    </source>
</evidence>
<evidence type="ECO:0000256" key="6">
    <source>
        <dbReference type="ARBA" id="ARBA00023163"/>
    </source>
</evidence>
<keyword evidence="11" id="KW-1185">Reference proteome</keyword>
<accession>A0A427XNT1</accession>
<feature type="compositionally biased region" description="Polar residues" evidence="8">
    <location>
        <begin position="1142"/>
        <end position="1152"/>
    </location>
</feature>
<dbReference type="SUPFAM" id="SSF57701">
    <property type="entry name" value="Zn2/Cys6 DNA-binding domain"/>
    <property type="match status" value="1"/>
</dbReference>
<keyword evidence="2" id="KW-0479">Metal-binding</keyword>
<dbReference type="GO" id="GO:0006351">
    <property type="term" value="P:DNA-templated transcription"/>
    <property type="evidence" value="ECO:0007669"/>
    <property type="project" value="InterPro"/>
</dbReference>
<dbReference type="Gene3D" id="4.10.240.10">
    <property type="entry name" value="Zn(2)-C6 fungal-type DNA-binding domain"/>
    <property type="match status" value="1"/>
</dbReference>
<dbReference type="GO" id="GO:0003677">
    <property type="term" value="F:DNA binding"/>
    <property type="evidence" value="ECO:0007669"/>
    <property type="project" value="UniProtKB-KW"/>
</dbReference>
<feature type="region of interest" description="Disordered" evidence="8">
    <location>
        <begin position="292"/>
        <end position="376"/>
    </location>
</feature>
<dbReference type="EMBL" id="RSCE01000008">
    <property type="protein sequence ID" value="RSH80581.1"/>
    <property type="molecule type" value="Genomic_DNA"/>
</dbReference>
<keyword evidence="5" id="KW-0238">DNA-binding</keyword>
<dbReference type="InterPro" id="IPR001138">
    <property type="entry name" value="Zn2Cys6_DnaBD"/>
</dbReference>
<organism evidence="10 11">
    <name type="scientific">Apiotrichum porosum</name>
    <dbReference type="NCBI Taxonomy" id="105984"/>
    <lineage>
        <taxon>Eukaryota</taxon>
        <taxon>Fungi</taxon>
        <taxon>Dikarya</taxon>
        <taxon>Basidiomycota</taxon>
        <taxon>Agaricomycotina</taxon>
        <taxon>Tremellomycetes</taxon>
        <taxon>Trichosporonales</taxon>
        <taxon>Trichosporonaceae</taxon>
        <taxon>Apiotrichum</taxon>
    </lineage>
</organism>
<dbReference type="GO" id="GO:0005634">
    <property type="term" value="C:nucleus"/>
    <property type="evidence" value="ECO:0007669"/>
    <property type="project" value="UniProtKB-SubCell"/>
</dbReference>
<dbReference type="SMART" id="SM00066">
    <property type="entry name" value="GAL4"/>
    <property type="match status" value="1"/>
</dbReference>
<feature type="region of interest" description="Disordered" evidence="8">
    <location>
        <begin position="1080"/>
        <end position="1110"/>
    </location>
</feature>
<keyword evidence="4" id="KW-0805">Transcription regulation</keyword>
<dbReference type="InterPro" id="IPR007219">
    <property type="entry name" value="XnlR_reg_dom"/>
</dbReference>
<comment type="caution">
    <text evidence="10">The sequence shown here is derived from an EMBL/GenBank/DDBJ whole genome shotgun (WGS) entry which is preliminary data.</text>
</comment>
<dbReference type="GO" id="GO:0000981">
    <property type="term" value="F:DNA-binding transcription factor activity, RNA polymerase II-specific"/>
    <property type="evidence" value="ECO:0007669"/>
    <property type="project" value="InterPro"/>
</dbReference>
<keyword evidence="6" id="KW-0804">Transcription</keyword>
<dbReference type="InterPro" id="IPR036864">
    <property type="entry name" value="Zn2-C6_fun-type_DNA-bd_sf"/>
</dbReference>
<evidence type="ECO:0000256" key="1">
    <source>
        <dbReference type="ARBA" id="ARBA00004123"/>
    </source>
</evidence>
<dbReference type="CDD" id="cd00067">
    <property type="entry name" value="GAL4"/>
    <property type="match status" value="1"/>
</dbReference>
<evidence type="ECO:0000256" key="8">
    <source>
        <dbReference type="SAM" id="MobiDB-lite"/>
    </source>
</evidence>
<protein>
    <recommendedName>
        <fullName evidence="9">Zn(2)-C6 fungal-type domain-containing protein</fullName>
    </recommendedName>
</protein>
<dbReference type="RefSeq" id="XP_028475528.1">
    <property type="nucleotide sequence ID" value="XM_028624456.1"/>
</dbReference>
<gene>
    <name evidence="10" type="ORF">EHS24_009163</name>
</gene>
<dbReference type="CDD" id="cd12148">
    <property type="entry name" value="fungal_TF_MHR"/>
    <property type="match status" value="1"/>
</dbReference>
<feature type="domain" description="Zn(2)-C6 fungal-type" evidence="9">
    <location>
        <begin position="16"/>
        <end position="70"/>
    </location>
</feature>
<evidence type="ECO:0000256" key="3">
    <source>
        <dbReference type="ARBA" id="ARBA00022833"/>
    </source>
</evidence>
<dbReference type="Proteomes" id="UP000279236">
    <property type="component" value="Unassembled WGS sequence"/>
</dbReference>
<evidence type="ECO:0000256" key="7">
    <source>
        <dbReference type="ARBA" id="ARBA00023242"/>
    </source>
</evidence>
<dbReference type="PANTHER" id="PTHR31313:SF81">
    <property type="entry name" value="TY1 ENHANCER ACTIVATOR"/>
    <property type="match status" value="1"/>
</dbReference>
<comment type="subcellular location">
    <subcellularLocation>
        <location evidence="1">Nucleus</location>
    </subcellularLocation>
</comment>
<proteinExistence type="predicted"/>
<keyword evidence="3" id="KW-0862">Zinc</keyword>
<evidence type="ECO:0000256" key="5">
    <source>
        <dbReference type="ARBA" id="ARBA00023125"/>
    </source>
</evidence>
<reference evidence="10 11" key="1">
    <citation type="submission" date="2018-11" db="EMBL/GenBank/DDBJ databases">
        <title>Genome sequence of Apiotrichum porosum DSM 27194.</title>
        <authorList>
            <person name="Aliyu H."/>
            <person name="Gorte O."/>
            <person name="Ochsenreither K."/>
        </authorList>
    </citation>
    <scope>NUCLEOTIDE SEQUENCE [LARGE SCALE GENOMIC DNA]</scope>
    <source>
        <strain evidence="10 11">DSM 27194</strain>
    </source>
</reference>
<dbReference type="InterPro" id="IPR051615">
    <property type="entry name" value="Transcr_Regulatory_Elem"/>
</dbReference>
<name>A0A427XNT1_9TREE</name>